<keyword evidence="8" id="KW-0493">Microtubule</keyword>
<protein>
    <recommendedName>
        <fullName evidence="17">DASH complex subunit SPC34</fullName>
    </recommendedName>
    <alternativeName>
        <fullName evidence="18">Outer kinetochore protein SPC34</fullName>
    </alternativeName>
</protein>
<evidence type="ECO:0000256" key="18">
    <source>
        <dbReference type="ARBA" id="ARBA00044346"/>
    </source>
</evidence>
<keyword evidence="6" id="KW-0963">Cytoplasm</keyword>
<evidence type="ECO:0000256" key="12">
    <source>
        <dbReference type="ARBA" id="ARBA00023054"/>
    </source>
</evidence>
<evidence type="ECO:0000256" key="19">
    <source>
        <dbReference type="SAM" id="MobiDB-lite"/>
    </source>
</evidence>
<dbReference type="Pfam" id="PF08657">
    <property type="entry name" value="DASH_Spc34"/>
    <property type="match status" value="1"/>
</dbReference>
<evidence type="ECO:0000256" key="11">
    <source>
        <dbReference type="ARBA" id="ARBA00022838"/>
    </source>
</evidence>
<feature type="compositionally biased region" description="Acidic residues" evidence="19">
    <location>
        <begin position="136"/>
        <end position="159"/>
    </location>
</feature>
<evidence type="ECO:0000256" key="6">
    <source>
        <dbReference type="ARBA" id="ARBA00022490"/>
    </source>
</evidence>
<keyword evidence="7" id="KW-0132">Cell division</keyword>
<evidence type="ECO:0000256" key="15">
    <source>
        <dbReference type="ARBA" id="ARBA00023306"/>
    </source>
</evidence>
<evidence type="ECO:0000256" key="3">
    <source>
        <dbReference type="ARBA" id="ARBA00004629"/>
    </source>
</evidence>
<evidence type="ECO:0000313" key="21">
    <source>
        <dbReference type="Proteomes" id="UP001629113"/>
    </source>
</evidence>
<keyword evidence="15" id="KW-0131">Cell cycle</keyword>
<evidence type="ECO:0000256" key="7">
    <source>
        <dbReference type="ARBA" id="ARBA00022618"/>
    </source>
</evidence>
<keyword evidence="13" id="KW-0206">Cytoskeleton</keyword>
<sequence>MSLLSKHLEQISLSSHTIATLPRRQTVFNVASGEVVPSNGASARAPRRNTAVAAVLGGELHSEIRRNEQGRGEFDVEVLLRGAEKLNEVYPTSGVMEKIYSIRTRHAQLSTSLDHYETKVARQTRELERMNRGMEVDSDEDELDEPPVEDEESVIVTDEDLRVEEDEIRELERRKRELEARIRGMEMDLGGLLR</sequence>
<comment type="subcellular location">
    <subcellularLocation>
        <location evidence="3">Chromosome</location>
        <location evidence="3">Centromere</location>
        <location evidence="3">Kinetochore</location>
    </subcellularLocation>
    <subcellularLocation>
        <location evidence="2">Cytoplasm</location>
        <location evidence="2">Cytoskeleton</location>
        <location evidence="2">Spindle</location>
    </subcellularLocation>
    <subcellularLocation>
        <location evidence="1">Nucleus</location>
    </subcellularLocation>
</comment>
<keyword evidence="11" id="KW-0995">Kinetochore</keyword>
<name>A0ABR4P8L7_9HELO</name>
<proteinExistence type="inferred from homology"/>
<evidence type="ECO:0000313" key="20">
    <source>
        <dbReference type="EMBL" id="KAL3419648.1"/>
    </source>
</evidence>
<evidence type="ECO:0000256" key="4">
    <source>
        <dbReference type="ARBA" id="ARBA00008491"/>
    </source>
</evidence>
<keyword evidence="5" id="KW-0158">Chromosome</keyword>
<dbReference type="InterPro" id="IPR013966">
    <property type="entry name" value="Spc34"/>
</dbReference>
<keyword evidence="9" id="KW-0498">Mitosis</keyword>
<evidence type="ECO:0000256" key="9">
    <source>
        <dbReference type="ARBA" id="ARBA00022776"/>
    </source>
</evidence>
<gene>
    <name evidence="20" type="ORF">PVAG01_08146</name>
</gene>
<comment type="similarity">
    <text evidence="4">Belongs to the DASH complex SPC34 family.</text>
</comment>
<comment type="caution">
    <text evidence="20">The sequence shown here is derived from an EMBL/GenBank/DDBJ whole genome shotgun (WGS) entry which is preliminary data.</text>
</comment>
<evidence type="ECO:0000256" key="5">
    <source>
        <dbReference type="ARBA" id="ARBA00022454"/>
    </source>
</evidence>
<evidence type="ECO:0000256" key="13">
    <source>
        <dbReference type="ARBA" id="ARBA00023212"/>
    </source>
</evidence>
<organism evidence="20 21">
    <name type="scientific">Phlyctema vagabunda</name>
    <dbReference type="NCBI Taxonomy" id="108571"/>
    <lineage>
        <taxon>Eukaryota</taxon>
        <taxon>Fungi</taxon>
        <taxon>Dikarya</taxon>
        <taxon>Ascomycota</taxon>
        <taxon>Pezizomycotina</taxon>
        <taxon>Leotiomycetes</taxon>
        <taxon>Helotiales</taxon>
        <taxon>Dermateaceae</taxon>
        <taxon>Phlyctema</taxon>
    </lineage>
</organism>
<keyword evidence="16" id="KW-0137">Centromere</keyword>
<evidence type="ECO:0000256" key="8">
    <source>
        <dbReference type="ARBA" id="ARBA00022701"/>
    </source>
</evidence>
<keyword evidence="21" id="KW-1185">Reference proteome</keyword>
<evidence type="ECO:0000256" key="17">
    <source>
        <dbReference type="ARBA" id="ARBA00044112"/>
    </source>
</evidence>
<reference evidence="20 21" key="1">
    <citation type="submission" date="2024-06" db="EMBL/GenBank/DDBJ databases">
        <title>Complete genome of Phlyctema vagabunda strain 19-DSS-EL-015.</title>
        <authorList>
            <person name="Fiorenzani C."/>
        </authorList>
    </citation>
    <scope>NUCLEOTIDE SEQUENCE [LARGE SCALE GENOMIC DNA]</scope>
    <source>
        <strain evidence="20 21">19-DSS-EL-015</strain>
    </source>
</reference>
<dbReference type="EMBL" id="JBFCZG010000007">
    <property type="protein sequence ID" value="KAL3419648.1"/>
    <property type="molecule type" value="Genomic_DNA"/>
</dbReference>
<keyword evidence="14" id="KW-0539">Nucleus</keyword>
<evidence type="ECO:0000256" key="16">
    <source>
        <dbReference type="ARBA" id="ARBA00023328"/>
    </source>
</evidence>
<keyword evidence="12" id="KW-0175">Coiled coil</keyword>
<evidence type="ECO:0000256" key="14">
    <source>
        <dbReference type="ARBA" id="ARBA00023242"/>
    </source>
</evidence>
<dbReference type="Proteomes" id="UP001629113">
    <property type="component" value="Unassembled WGS sequence"/>
</dbReference>
<accession>A0ABR4P8L7</accession>
<evidence type="ECO:0000256" key="1">
    <source>
        <dbReference type="ARBA" id="ARBA00004123"/>
    </source>
</evidence>
<feature type="region of interest" description="Disordered" evidence="19">
    <location>
        <begin position="133"/>
        <end position="159"/>
    </location>
</feature>
<keyword evidence="10" id="KW-0159">Chromosome partition</keyword>
<evidence type="ECO:0000256" key="10">
    <source>
        <dbReference type="ARBA" id="ARBA00022829"/>
    </source>
</evidence>
<evidence type="ECO:0000256" key="2">
    <source>
        <dbReference type="ARBA" id="ARBA00004186"/>
    </source>
</evidence>